<evidence type="ECO:0000313" key="2">
    <source>
        <dbReference type="Proteomes" id="UP001592531"/>
    </source>
</evidence>
<organism evidence="1 2">
    <name type="scientific">Streptacidiphilus cavernicola</name>
    <dbReference type="NCBI Taxonomy" id="3342716"/>
    <lineage>
        <taxon>Bacteria</taxon>
        <taxon>Bacillati</taxon>
        <taxon>Actinomycetota</taxon>
        <taxon>Actinomycetes</taxon>
        <taxon>Kitasatosporales</taxon>
        <taxon>Streptomycetaceae</taxon>
        <taxon>Streptacidiphilus</taxon>
    </lineage>
</organism>
<name>A0ABV6VZ60_9ACTN</name>
<accession>A0ABV6VZ60</accession>
<protein>
    <submittedName>
        <fullName evidence="1">Peptidase M23</fullName>
    </submittedName>
</protein>
<gene>
    <name evidence="1" type="ORF">ACEZDE_20615</name>
</gene>
<reference evidence="1 2" key="1">
    <citation type="submission" date="2024-09" db="EMBL/GenBank/DDBJ databases">
        <authorList>
            <person name="Lee S.D."/>
        </authorList>
    </citation>
    <scope>NUCLEOTIDE SEQUENCE [LARGE SCALE GENOMIC DNA]</scope>
    <source>
        <strain evidence="1 2">N8-3</strain>
    </source>
</reference>
<comment type="caution">
    <text evidence="1">The sequence shown here is derived from an EMBL/GenBank/DDBJ whole genome shotgun (WGS) entry which is preliminary data.</text>
</comment>
<sequence length="126" mass="13746">MPQAWAGSYPEADCQPMPDNQRCLTLYYNSNRQGATVAYPVGGRAFGTDTFLTAGAGHGLAVKNDAASAWNWDVDGSYAVVYYYSTFSGPCDMIAPNTGTNRLTNTYNENAAFQFYNTKPTSCSEY</sequence>
<proteinExistence type="predicted"/>
<evidence type="ECO:0000313" key="1">
    <source>
        <dbReference type="EMBL" id="MFC1419015.1"/>
    </source>
</evidence>
<keyword evidence="2" id="KW-1185">Reference proteome</keyword>
<dbReference type="EMBL" id="JBHFAB010000015">
    <property type="protein sequence ID" value="MFC1419015.1"/>
    <property type="molecule type" value="Genomic_DNA"/>
</dbReference>
<dbReference type="RefSeq" id="WP_380537894.1">
    <property type="nucleotide sequence ID" value="NZ_JBHFAB010000015.1"/>
</dbReference>
<dbReference type="Proteomes" id="UP001592531">
    <property type="component" value="Unassembled WGS sequence"/>
</dbReference>